<keyword evidence="3" id="KW-0547">Nucleotide-binding</keyword>
<dbReference type="OrthoDB" id="68483at2759"/>
<evidence type="ECO:0000259" key="7">
    <source>
        <dbReference type="PROSITE" id="PS50011"/>
    </source>
</evidence>
<evidence type="ECO:0000256" key="2">
    <source>
        <dbReference type="ARBA" id="ARBA00022679"/>
    </source>
</evidence>
<evidence type="ECO:0000256" key="4">
    <source>
        <dbReference type="ARBA" id="ARBA00022777"/>
    </source>
</evidence>
<dbReference type="STRING" id="5722.A2DYL5"/>
<dbReference type="GO" id="GO:0005524">
    <property type="term" value="F:ATP binding"/>
    <property type="evidence" value="ECO:0007669"/>
    <property type="project" value="UniProtKB-KW"/>
</dbReference>
<dbReference type="SUPFAM" id="SSF56112">
    <property type="entry name" value="Protein kinase-like (PK-like)"/>
    <property type="match status" value="1"/>
</dbReference>
<dbReference type="GO" id="GO:0007165">
    <property type="term" value="P:signal transduction"/>
    <property type="evidence" value="ECO:0000318"/>
    <property type="project" value="GO_Central"/>
</dbReference>
<protein>
    <submittedName>
        <fullName evidence="8">CAMK family protein kinase</fullName>
    </submittedName>
</protein>
<dbReference type="AlphaFoldDB" id="A2DYL5"/>
<dbReference type="Pfam" id="PF00069">
    <property type="entry name" value="Pkinase"/>
    <property type="match status" value="1"/>
</dbReference>
<dbReference type="RefSeq" id="XP_001326773.1">
    <property type="nucleotide sequence ID" value="XM_001326738.1"/>
</dbReference>
<dbReference type="SMR" id="A2DYL5"/>
<feature type="compositionally biased region" description="Basic and acidic residues" evidence="6">
    <location>
        <begin position="19"/>
        <end position="28"/>
    </location>
</feature>
<gene>
    <name evidence="8" type="ORF">TVAG_388830</name>
</gene>
<evidence type="ECO:0000313" key="8">
    <source>
        <dbReference type="EMBL" id="EAY14550.1"/>
    </source>
</evidence>
<keyword evidence="2" id="KW-0808">Transferase</keyword>
<reference evidence="8" key="1">
    <citation type="submission" date="2006-10" db="EMBL/GenBank/DDBJ databases">
        <authorList>
            <person name="Amadeo P."/>
            <person name="Zhao Q."/>
            <person name="Wortman J."/>
            <person name="Fraser-Liggett C."/>
            <person name="Carlton J."/>
        </authorList>
    </citation>
    <scope>NUCLEOTIDE SEQUENCE</scope>
    <source>
        <strain evidence="8">G3</strain>
    </source>
</reference>
<proteinExistence type="predicted"/>
<evidence type="ECO:0000256" key="6">
    <source>
        <dbReference type="SAM" id="MobiDB-lite"/>
    </source>
</evidence>
<dbReference type="InterPro" id="IPR011009">
    <property type="entry name" value="Kinase-like_dom_sf"/>
</dbReference>
<dbReference type="EMBL" id="DS113269">
    <property type="protein sequence ID" value="EAY14550.1"/>
    <property type="molecule type" value="Genomic_DNA"/>
</dbReference>
<feature type="domain" description="Protein kinase" evidence="7">
    <location>
        <begin position="83"/>
        <end position="353"/>
    </location>
</feature>
<evidence type="ECO:0000313" key="9">
    <source>
        <dbReference type="Proteomes" id="UP000001542"/>
    </source>
</evidence>
<evidence type="ECO:0000256" key="1">
    <source>
        <dbReference type="ARBA" id="ARBA00022527"/>
    </source>
</evidence>
<accession>A2DYL5</accession>
<dbReference type="PANTHER" id="PTHR43895">
    <property type="entry name" value="CALCIUM/CALMODULIN-DEPENDENT PROTEIN KINASE KINASE-RELATED"/>
    <property type="match status" value="1"/>
</dbReference>
<dbReference type="KEGG" id="tva:4772539"/>
<dbReference type="GO" id="GO:0004674">
    <property type="term" value="F:protein serine/threonine kinase activity"/>
    <property type="evidence" value="ECO:0000318"/>
    <property type="project" value="GO_Central"/>
</dbReference>
<dbReference type="PANTHER" id="PTHR43895:SF150">
    <property type="entry name" value="SERINE_THREONINE-PROTEIN KINASE STK11"/>
    <property type="match status" value="1"/>
</dbReference>
<reference evidence="8" key="2">
    <citation type="journal article" date="2007" name="Science">
        <title>Draft genome sequence of the sexually transmitted pathogen Trichomonas vaginalis.</title>
        <authorList>
            <person name="Carlton J.M."/>
            <person name="Hirt R.P."/>
            <person name="Silva J.C."/>
            <person name="Delcher A.L."/>
            <person name="Schatz M."/>
            <person name="Zhao Q."/>
            <person name="Wortman J.R."/>
            <person name="Bidwell S.L."/>
            <person name="Alsmark U.C.M."/>
            <person name="Besteiro S."/>
            <person name="Sicheritz-Ponten T."/>
            <person name="Noel C.J."/>
            <person name="Dacks J.B."/>
            <person name="Foster P.G."/>
            <person name="Simillion C."/>
            <person name="Van de Peer Y."/>
            <person name="Miranda-Saavedra D."/>
            <person name="Barton G.J."/>
            <person name="Westrop G.D."/>
            <person name="Mueller S."/>
            <person name="Dessi D."/>
            <person name="Fiori P.L."/>
            <person name="Ren Q."/>
            <person name="Paulsen I."/>
            <person name="Zhang H."/>
            <person name="Bastida-Corcuera F.D."/>
            <person name="Simoes-Barbosa A."/>
            <person name="Brown M.T."/>
            <person name="Hayes R.D."/>
            <person name="Mukherjee M."/>
            <person name="Okumura C.Y."/>
            <person name="Schneider R."/>
            <person name="Smith A.J."/>
            <person name="Vanacova S."/>
            <person name="Villalvazo M."/>
            <person name="Haas B.J."/>
            <person name="Pertea M."/>
            <person name="Feldblyum T.V."/>
            <person name="Utterback T.R."/>
            <person name="Shu C.L."/>
            <person name="Osoegawa K."/>
            <person name="de Jong P.J."/>
            <person name="Hrdy I."/>
            <person name="Horvathova L."/>
            <person name="Zubacova Z."/>
            <person name="Dolezal P."/>
            <person name="Malik S.B."/>
            <person name="Logsdon J.M. Jr."/>
            <person name="Henze K."/>
            <person name="Gupta A."/>
            <person name="Wang C.C."/>
            <person name="Dunne R.L."/>
            <person name="Upcroft J.A."/>
            <person name="Upcroft P."/>
            <person name="White O."/>
            <person name="Salzberg S.L."/>
            <person name="Tang P."/>
            <person name="Chiu C.-H."/>
            <person name="Lee Y.-S."/>
            <person name="Embley T.M."/>
            <person name="Coombs G.H."/>
            <person name="Mottram J.C."/>
            <person name="Tachezy J."/>
            <person name="Fraser-Liggett C.M."/>
            <person name="Johnson P.J."/>
        </authorList>
    </citation>
    <scope>NUCLEOTIDE SEQUENCE [LARGE SCALE GENOMIC DNA]</scope>
    <source>
        <strain evidence="8">G3</strain>
    </source>
</reference>
<dbReference type="Proteomes" id="UP000001542">
    <property type="component" value="Unassembled WGS sequence"/>
</dbReference>
<keyword evidence="4 8" id="KW-0418">Kinase</keyword>
<dbReference type="PROSITE" id="PS50011">
    <property type="entry name" value="PROTEIN_KINASE_DOM"/>
    <property type="match status" value="1"/>
</dbReference>
<name>A2DYL5_TRIV3</name>
<keyword evidence="9" id="KW-1185">Reference proteome</keyword>
<sequence>MGNCNSQPLSKVKNTELLANKKPEVQKEKPKKVCAKKEDSEPDSEQKSAKENIIIETSRDQSRPYFSFNAFFYQNEKPQIFDWLFLQELCNGTTSQIYLVKNVETQAVCVAKVYNNSILYRQPLGNEIPPIDSFNKEIDVMCQLTYLHIMSYHEMVDDQMTNSKILVLPYASLGNLKTAMSNNQISYENLIVCWYQIAGALDYMHSHGLAHRDVCPENILVFVENYFCIHHFKSVTKVDSPDLSRTFGTFRFLAPEELNGKTYDVRKSDVWELGITIYWAFFRKKPFDLDIVQIDDKPYKYDKLYQHIMQKPLEIPKIDSISTEITDLLSTMLEKDPDKRPNFATILESHVLMMQEYSTSMIQ</sequence>
<keyword evidence="1" id="KW-0723">Serine/threonine-protein kinase</keyword>
<keyword evidence="5" id="KW-0067">ATP-binding</keyword>
<feature type="region of interest" description="Disordered" evidence="6">
    <location>
        <begin position="1"/>
        <end position="51"/>
    </location>
</feature>
<dbReference type="Gene3D" id="1.10.510.10">
    <property type="entry name" value="Transferase(Phosphotransferase) domain 1"/>
    <property type="match status" value="1"/>
</dbReference>
<organism evidence="8 9">
    <name type="scientific">Trichomonas vaginalis (strain ATCC PRA-98 / G3)</name>
    <dbReference type="NCBI Taxonomy" id="412133"/>
    <lineage>
        <taxon>Eukaryota</taxon>
        <taxon>Metamonada</taxon>
        <taxon>Parabasalia</taxon>
        <taxon>Trichomonadida</taxon>
        <taxon>Trichomonadidae</taxon>
        <taxon>Trichomonas</taxon>
    </lineage>
</organism>
<dbReference type="InterPro" id="IPR000719">
    <property type="entry name" value="Prot_kinase_dom"/>
</dbReference>
<feature type="compositionally biased region" description="Basic and acidic residues" evidence="6">
    <location>
        <begin position="35"/>
        <end position="50"/>
    </location>
</feature>
<dbReference type="VEuPathDB" id="TrichDB:TVAGG3_0320780"/>
<evidence type="ECO:0000256" key="3">
    <source>
        <dbReference type="ARBA" id="ARBA00022741"/>
    </source>
</evidence>
<dbReference type="InParanoid" id="A2DYL5"/>
<evidence type="ECO:0000256" key="5">
    <source>
        <dbReference type="ARBA" id="ARBA00022840"/>
    </source>
</evidence>
<dbReference type="VEuPathDB" id="TrichDB:TVAG_388830"/>
<dbReference type="eggNOG" id="KOG0583">
    <property type="taxonomic scope" value="Eukaryota"/>
</dbReference>